<organism evidence="1 2">
    <name type="scientific">Staphylococcus gallinarum</name>
    <dbReference type="NCBI Taxonomy" id="1293"/>
    <lineage>
        <taxon>Bacteria</taxon>
        <taxon>Bacillati</taxon>
        <taxon>Bacillota</taxon>
        <taxon>Bacilli</taxon>
        <taxon>Bacillales</taxon>
        <taxon>Staphylococcaceae</taxon>
        <taxon>Staphylococcus</taxon>
    </lineage>
</organism>
<proteinExistence type="predicted"/>
<reference evidence="1 2" key="1">
    <citation type="submission" date="2018-06" db="EMBL/GenBank/DDBJ databases">
        <authorList>
            <consortium name="Pathogen Informatics"/>
            <person name="Doyle S."/>
        </authorList>
    </citation>
    <scope>NUCLEOTIDE SEQUENCE [LARGE SCALE GENOMIC DNA]</scope>
    <source>
        <strain evidence="1 2">NCTC12195</strain>
    </source>
</reference>
<sequence length="81" mass="9490">MFDSGSKINDKLQLASEVMSQLPIDKQVELSDKIALAIHEVVYSTFSESKYNERIDEHNQTSEKSSQYDFRYNYFCKSINR</sequence>
<dbReference type="InterPro" id="IPR046101">
    <property type="entry name" value="DUF6038"/>
</dbReference>
<dbReference type="Proteomes" id="UP000255277">
    <property type="component" value="Unassembled WGS sequence"/>
</dbReference>
<accession>A0A380FCI7</accession>
<gene>
    <name evidence="1" type="ORF">NCTC12195_00335</name>
</gene>
<protein>
    <submittedName>
        <fullName evidence="1">Uncharacterized protein</fullName>
    </submittedName>
</protein>
<evidence type="ECO:0000313" key="2">
    <source>
        <dbReference type="Proteomes" id="UP000255277"/>
    </source>
</evidence>
<dbReference type="AlphaFoldDB" id="A0A380FCI7"/>
<dbReference type="Pfam" id="PF19504">
    <property type="entry name" value="DUF6038"/>
    <property type="match status" value="1"/>
</dbReference>
<dbReference type="EMBL" id="UHDK01000001">
    <property type="protein sequence ID" value="SUM30934.1"/>
    <property type="molecule type" value="Genomic_DNA"/>
</dbReference>
<name>A0A380FCI7_STAGA</name>
<evidence type="ECO:0000313" key="1">
    <source>
        <dbReference type="EMBL" id="SUM30934.1"/>
    </source>
</evidence>